<dbReference type="AlphaFoldDB" id="A0A8H4W9S7"/>
<evidence type="ECO:0000313" key="2">
    <source>
        <dbReference type="EMBL" id="KAF4636915.1"/>
    </source>
</evidence>
<evidence type="ECO:0000313" key="3">
    <source>
        <dbReference type="Proteomes" id="UP000566819"/>
    </source>
</evidence>
<proteinExistence type="predicted"/>
<dbReference type="Proteomes" id="UP000566819">
    <property type="component" value="Unassembled WGS sequence"/>
</dbReference>
<name>A0A8H4W9S7_9HELO</name>
<keyword evidence="1" id="KW-0472">Membrane</keyword>
<evidence type="ECO:0000256" key="1">
    <source>
        <dbReference type="SAM" id="Phobius"/>
    </source>
</evidence>
<dbReference type="OrthoDB" id="5378430at2759"/>
<keyword evidence="1" id="KW-0812">Transmembrane</keyword>
<reference evidence="2 3" key="1">
    <citation type="submission" date="2020-03" db="EMBL/GenBank/DDBJ databases">
        <title>Draft Genome Sequence of Cudoniella acicularis.</title>
        <authorList>
            <person name="Buettner E."/>
            <person name="Kellner H."/>
        </authorList>
    </citation>
    <scope>NUCLEOTIDE SEQUENCE [LARGE SCALE GENOMIC DNA]</scope>
    <source>
        <strain evidence="2 3">DSM 108380</strain>
    </source>
</reference>
<dbReference type="EMBL" id="JAAMPI010000044">
    <property type="protein sequence ID" value="KAF4636915.1"/>
    <property type="molecule type" value="Genomic_DNA"/>
</dbReference>
<keyword evidence="1" id="KW-1133">Transmembrane helix</keyword>
<comment type="caution">
    <text evidence="2">The sequence shown here is derived from an EMBL/GenBank/DDBJ whole genome shotgun (WGS) entry which is preliminary data.</text>
</comment>
<keyword evidence="3" id="KW-1185">Reference proteome</keyword>
<protein>
    <submittedName>
        <fullName evidence="2">Uncharacterized protein</fullName>
    </submittedName>
</protein>
<accession>A0A8H4W9S7</accession>
<sequence length="424" mass="46602">MATDGKTKWYGFLSHTYQIGYVTDIAELVQDIVSECWVNTMVPEDNICRHVVNDKLTSSQSPVPFNYTVAGAVLPRLEVLDLTWDALPWPNDTIEFMKRSFGPNLLGGPGYLASEKSGTLIFYDLNPIYDTQRNLGDFPNDTTYPPPIIFTGTKKILLAVSSQAANNCTPVATNPFGNATLISNLKNLIGWVPDAAHLNETCYLLGAFNITVGVVNSSSSRFVTDNVIEPILGGDSDLSVKPSIWIEVALIGMADLLLTITQSNDTRLSTWDNKDDYVNRLIKISYMAVWDAFYPTFDDTSLVDLSVGEASPMFQAAVGKIRVGLWLGINILLTASGIILLWLQDQRCKGPIVNDGPAAALMTDTSLLDSHFRSQMSGLSYVTSEDSREGMLRLVRDANENDEIGYGLKLTGEVQRLGTYVELT</sequence>
<organism evidence="2 3">
    <name type="scientific">Cudoniella acicularis</name>
    <dbReference type="NCBI Taxonomy" id="354080"/>
    <lineage>
        <taxon>Eukaryota</taxon>
        <taxon>Fungi</taxon>
        <taxon>Dikarya</taxon>
        <taxon>Ascomycota</taxon>
        <taxon>Pezizomycotina</taxon>
        <taxon>Leotiomycetes</taxon>
        <taxon>Helotiales</taxon>
        <taxon>Tricladiaceae</taxon>
        <taxon>Cudoniella</taxon>
    </lineage>
</organism>
<gene>
    <name evidence="2" type="ORF">G7Y89_g1168</name>
</gene>
<feature type="transmembrane region" description="Helical" evidence="1">
    <location>
        <begin position="323"/>
        <end position="343"/>
    </location>
</feature>